<organism evidence="4 5">
    <name type="scientific">Aromatoleum toluvorans</name>
    <dbReference type="NCBI Taxonomy" id="92002"/>
    <lineage>
        <taxon>Bacteria</taxon>
        <taxon>Pseudomonadati</taxon>
        <taxon>Pseudomonadota</taxon>
        <taxon>Betaproteobacteria</taxon>
        <taxon>Rhodocyclales</taxon>
        <taxon>Rhodocyclaceae</taxon>
        <taxon>Aromatoleum</taxon>
    </lineage>
</organism>
<dbReference type="RefSeq" id="WP_169254170.1">
    <property type="nucleotide sequence ID" value="NZ_WTVN01000001.1"/>
</dbReference>
<feature type="transmembrane region" description="Helical" evidence="2">
    <location>
        <begin position="120"/>
        <end position="139"/>
    </location>
</feature>
<gene>
    <name evidence="4" type="ORF">GPA22_00670</name>
</gene>
<keyword evidence="2" id="KW-0472">Membrane</keyword>
<protein>
    <submittedName>
        <fullName evidence="4">Zinc-binding dehydrogenase</fullName>
    </submittedName>
</protein>
<sequence>MPTTEINRQWIYAQRPSGAVGLEHFQWREAAIPTLGPGQALVRLRALSVDPAQRAWMMTRTYRPQLQPGEVMAAFGIGEVVESNTPGLAPGDLVDGDLGWQDFAVVTPESVRRRDKDQTLEHLVGVLGITGLTAFFGLLDVGDPRPGETVVVSGAAGAVGCIAVQIARLAGCRVVGIAGGAEKCRWLEEELGVDAAVDYKAGNLYEALKAACPNGVDVYFDNTGGEILEMALALMNTHGRVACCGAVSQYNQAEWGGGPRGVPGVLVAKRIRMEGFLVMDFYKQRKAAEKVLTNWIRSGQLKTPMDVVEGLENAPQALIDLLHGKNRGKMMVRVG</sequence>
<dbReference type="InterPro" id="IPR013149">
    <property type="entry name" value="ADH-like_C"/>
</dbReference>
<name>A0ABX1PU92_9RHOO</name>
<dbReference type="Proteomes" id="UP000623795">
    <property type="component" value="Unassembled WGS sequence"/>
</dbReference>
<evidence type="ECO:0000313" key="4">
    <source>
        <dbReference type="EMBL" id="NMG42252.1"/>
    </source>
</evidence>
<evidence type="ECO:0000256" key="1">
    <source>
        <dbReference type="ARBA" id="ARBA00023002"/>
    </source>
</evidence>
<dbReference type="InterPro" id="IPR020843">
    <property type="entry name" value="ER"/>
</dbReference>
<evidence type="ECO:0000313" key="5">
    <source>
        <dbReference type="Proteomes" id="UP000623795"/>
    </source>
</evidence>
<dbReference type="SUPFAM" id="SSF51735">
    <property type="entry name" value="NAD(P)-binding Rossmann-fold domains"/>
    <property type="match status" value="1"/>
</dbReference>
<keyword evidence="2" id="KW-1133">Transmembrane helix</keyword>
<dbReference type="Pfam" id="PF16884">
    <property type="entry name" value="ADH_N_2"/>
    <property type="match status" value="1"/>
</dbReference>
<dbReference type="SUPFAM" id="SSF50129">
    <property type="entry name" value="GroES-like"/>
    <property type="match status" value="2"/>
</dbReference>
<dbReference type="SMART" id="SM00829">
    <property type="entry name" value="PKS_ER"/>
    <property type="match status" value="1"/>
</dbReference>
<evidence type="ECO:0000256" key="2">
    <source>
        <dbReference type="SAM" id="Phobius"/>
    </source>
</evidence>
<dbReference type="PANTHER" id="PTHR43205">
    <property type="entry name" value="PROSTAGLANDIN REDUCTASE"/>
    <property type="match status" value="1"/>
</dbReference>
<keyword evidence="2" id="KW-0812">Transmembrane</keyword>
<feature type="domain" description="Enoyl reductase (ER)" evidence="3">
    <location>
        <begin position="21"/>
        <end position="332"/>
    </location>
</feature>
<dbReference type="PANTHER" id="PTHR43205:SF7">
    <property type="entry name" value="PROSTAGLANDIN REDUCTASE 1"/>
    <property type="match status" value="1"/>
</dbReference>
<feature type="transmembrane region" description="Helical" evidence="2">
    <location>
        <begin position="151"/>
        <end position="170"/>
    </location>
</feature>
<dbReference type="InterPro" id="IPR036291">
    <property type="entry name" value="NAD(P)-bd_dom_sf"/>
</dbReference>
<dbReference type="InterPro" id="IPR011032">
    <property type="entry name" value="GroES-like_sf"/>
</dbReference>
<accession>A0ABX1PU92</accession>
<dbReference type="Gene3D" id="3.90.180.10">
    <property type="entry name" value="Medium-chain alcohol dehydrogenases, catalytic domain"/>
    <property type="match status" value="1"/>
</dbReference>
<keyword evidence="5" id="KW-1185">Reference proteome</keyword>
<dbReference type="EMBL" id="WTVN01000001">
    <property type="protein sequence ID" value="NMG42252.1"/>
    <property type="molecule type" value="Genomic_DNA"/>
</dbReference>
<reference evidence="4 5" key="1">
    <citation type="submission" date="2019-12" db="EMBL/GenBank/DDBJ databases">
        <title>Comparative genomics gives insights into the taxonomy of the Azoarcus-Aromatoleum group and reveals separate origins of nif in the plant-associated Azoarcus and non-plant-associated Aromatoleum sub-groups.</title>
        <authorList>
            <person name="Lafos M."/>
            <person name="Maluk M."/>
            <person name="Batista M."/>
            <person name="Junghare M."/>
            <person name="Carmona M."/>
            <person name="Faoro H."/>
            <person name="Cruz L.M."/>
            <person name="Battistoni F."/>
            <person name="De Souza E."/>
            <person name="Pedrosa F."/>
            <person name="Chen W.-M."/>
            <person name="Poole P.S."/>
            <person name="Dixon R.A."/>
            <person name="James E.K."/>
        </authorList>
    </citation>
    <scope>NUCLEOTIDE SEQUENCE [LARGE SCALE GENOMIC DNA]</scope>
    <source>
        <strain evidence="4 5">Td21</strain>
    </source>
</reference>
<comment type="caution">
    <text evidence="4">The sequence shown here is derived from an EMBL/GenBank/DDBJ whole genome shotgun (WGS) entry which is preliminary data.</text>
</comment>
<dbReference type="CDD" id="cd05288">
    <property type="entry name" value="PGDH"/>
    <property type="match status" value="1"/>
</dbReference>
<proteinExistence type="predicted"/>
<keyword evidence="1" id="KW-0560">Oxidoreductase</keyword>
<dbReference type="Gene3D" id="3.40.50.720">
    <property type="entry name" value="NAD(P)-binding Rossmann-like Domain"/>
    <property type="match status" value="1"/>
</dbReference>
<dbReference type="Pfam" id="PF00107">
    <property type="entry name" value="ADH_zinc_N"/>
    <property type="match status" value="1"/>
</dbReference>
<dbReference type="InterPro" id="IPR041694">
    <property type="entry name" value="ADH_N_2"/>
</dbReference>
<dbReference type="InterPro" id="IPR045010">
    <property type="entry name" value="MDR_fam"/>
</dbReference>
<evidence type="ECO:0000259" key="3">
    <source>
        <dbReference type="SMART" id="SM00829"/>
    </source>
</evidence>